<keyword evidence="1" id="KW-0378">Hydrolase</keyword>
<dbReference type="InterPro" id="IPR051055">
    <property type="entry name" value="PIF1_helicase"/>
</dbReference>
<sequence length="627" mass="71078">MNSSLAERIDAIVIDDDDEEAEDFILIDDSDNDEIPDSQESASTFDQPIRGISNYDPARAAPSSTAPPLCKEQRDLLRLIATGRNVFFTGSAGCGKSTVLKAAVLMLRQMRKIVHIVAPTGRAALQVDGMSTWSYMGWTPDYHKLPIKDLVRKGFRKHIKKRLRDTDVLIIDEISMVENHHLERMNVCIKAVRCWNAWEKREEDDWRATDIEAFGGLQVIVTGDFCQLPPVKPFEFCMECGQRLIADEDEAEFNCDENHGPFPETDKWAFKSQAWQQANFAHVNLQEIHRQKDEQFIRMLQKCRLGIPFLPHEMATLMKHPCEVHKATKLLCTRHEVAQVNRANFNKLKTPKLEYDALDGFIAYQEEHQYLPQYQQRLPDGTLAACRDHRLEARVTLRGGMLVILQVNLDIKGGLVNGSQGIICGFEKFDPENLPREATGKGADAIPSELRLTGDHAQLREMQIRKFMLQQQQQVHPAQAQAWPRVLFHNGRKRVIYASCVVNSVGDKEPYSLLHRTQIPLMPGWAMSVHRSQGMTLDRVIVDLSNAFEEGQVYVALSRATSLEGLKIEGSASGLFATGGNEDVQKFLQARFGDGLFKAVREFSSSRLDWEADGEDDRLKELAYVPY</sequence>
<dbReference type="Gene3D" id="3.40.50.300">
    <property type="entry name" value="P-loop containing nucleotide triphosphate hydrolases"/>
    <property type="match status" value="2"/>
</dbReference>
<dbReference type="EMBL" id="PPTA01000007">
    <property type="protein sequence ID" value="TFB02039.1"/>
    <property type="molecule type" value="Genomic_DNA"/>
</dbReference>
<dbReference type="PANTHER" id="PTHR47642">
    <property type="entry name" value="ATP-DEPENDENT DNA HELICASE"/>
    <property type="match status" value="1"/>
</dbReference>
<feature type="domain" description="AAA+ ATPase" evidence="3">
    <location>
        <begin position="82"/>
        <end position="224"/>
    </location>
</feature>
<keyword evidence="1" id="KW-0227">DNA damage</keyword>
<protein>
    <recommendedName>
        <fullName evidence="1">ATP-dependent DNA helicase</fullName>
        <ecNumber evidence="1">5.6.2.3</ecNumber>
    </recommendedName>
</protein>
<dbReference type="InterPro" id="IPR003593">
    <property type="entry name" value="AAA+_ATPase"/>
</dbReference>
<reference evidence="4 5" key="1">
    <citation type="submission" date="2018-01" db="EMBL/GenBank/DDBJ databases">
        <title>Genome characterization of the sugarcane-associated fungus Trichoderma ghanense CCMA-1212 and their application in lignocelulose bioconversion.</title>
        <authorList>
            <person name="Steindorff A.S."/>
            <person name="Mendes T.D."/>
            <person name="Vilela E.S.D."/>
            <person name="Rodrigues D.S."/>
            <person name="Formighieri E.F."/>
            <person name="Melo I.S."/>
            <person name="Favaro L.C.L."/>
        </authorList>
    </citation>
    <scope>NUCLEOTIDE SEQUENCE [LARGE SCALE GENOMIC DNA]</scope>
    <source>
        <strain evidence="4 5">CCMA-1212</strain>
    </source>
</reference>
<keyword evidence="1" id="KW-0547">Nucleotide-binding</keyword>
<dbReference type="PANTHER" id="PTHR47642:SF5">
    <property type="entry name" value="ATP-DEPENDENT DNA HELICASE"/>
    <property type="match status" value="1"/>
</dbReference>
<dbReference type="GO" id="GO:0004386">
    <property type="term" value="F:helicase activity"/>
    <property type="evidence" value="ECO:0007669"/>
    <property type="project" value="UniProtKB-KW"/>
</dbReference>
<dbReference type="Proteomes" id="UP001642720">
    <property type="component" value="Unassembled WGS sequence"/>
</dbReference>
<feature type="compositionally biased region" description="Low complexity" evidence="2">
    <location>
        <begin position="57"/>
        <end position="67"/>
    </location>
</feature>
<comment type="similarity">
    <text evidence="1">Belongs to the helicase family.</text>
</comment>
<organism evidence="4 5">
    <name type="scientific">Trichoderma ghanense</name>
    <dbReference type="NCBI Taxonomy" id="65468"/>
    <lineage>
        <taxon>Eukaryota</taxon>
        <taxon>Fungi</taxon>
        <taxon>Dikarya</taxon>
        <taxon>Ascomycota</taxon>
        <taxon>Pezizomycotina</taxon>
        <taxon>Sordariomycetes</taxon>
        <taxon>Hypocreomycetidae</taxon>
        <taxon>Hypocreales</taxon>
        <taxon>Hypocreaceae</taxon>
        <taxon>Trichoderma</taxon>
    </lineage>
</organism>
<keyword evidence="1" id="KW-0234">DNA repair</keyword>
<name>A0ABY2H2Y1_9HYPO</name>
<evidence type="ECO:0000256" key="1">
    <source>
        <dbReference type="RuleBase" id="RU363044"/>
    </source>
</evidence>
<evidence type="ECO:0000259" key="3">
    <source>
        <dbReference type="SMART" id="SM00382"/>
    </source>
</evidence>
<accession>A0ABY2H2Y1</accession>
<comment type="cofactor">
    <cofactor evidence="1">
        <name>Mg(2+)</name>
        <dbReference type="ChEBI" id="CHEBI:18420"/>
    </cofactor>
</comment>
<dbReference type="SUPFAM" id="SSF52540">
    <property type="entry name" value="P-loop containing nucleoside triphosphate hydrolases"/>
    <property type="match status" value="2"/>
</dbReference>
<evidence type="ECO:0000313" key="5">
    <source>
        <dbReference type="Proteomes" id="UP001642720"/>
    </source>
</evidence>
<dbReference type="SMART" id="SM00382">
    <property type="entry name" value="AAA"/>
    <property type="match status" value="1"/>
</dbReference>
<evidence type="ECO:0000256" key="2">
    <source>
        <dbReference type="SAM" id="MobiDB-lite"/>
    </source>
</evidence>
<dbReference type="CDD" id="cd18809">
    <property type="entry name" value="SF1_C_RecD"/>
    <property type="match status" value="1"/>
</dbReference>
<keyword evidence="1" id="KW-0067">ATP-binding</keyword>
<dbReference type="EC" id="5.6.2.3" evidence="1"/>
<comment type="catalytic activity">
    <reaction evidence="1">
        <text>ATP + H2O = ADP + phosphate + H(+)</text>
        <dbReference type="Rhea" id="RHEA:13065"/>
        <dbReference type="ChEBI" id="CHEBI:15377"/>
        <dbReference type="ChEBI" id="CHEBI:15378"/>
        <dbReference type="ChEBI" id="CHEBI:30616"/>
        <dbReference type="ChEBI" id="CHEBI:43474"/>
        <dbReference type="ChEBI" id="CHEBI:456216"/>
        <dbReference type="EC" id="5.6.2.3"/>
    </reaction>
</comment>
<keyword evidence="1 4" id="KW-0347">Helicase</keyword>
<keyword evidence="1" id="KW-0233">DNA recombination</keyword>
<feature type="region of interest" description="Disordered" evidence="2">
    <location>
        <begin position="28"/>
        <end position="67"/>
    </location>
</feature>
<comment type="caution">
    <text evidence="4">The sequence shown here is derived from an EMBL/GenBank/DDBJ whole genome shotgun (WGS) entry which is preliminary data.</text>
</comment>
<evidence type="ECO:0000313" key="4">
    <source>
        <dbReference type="EMBL" id="TFB02039.1"/>
    </source>
</evidence>
<dbReference type="InterPro" id="IPR027417">
    <property type="entry name" value="P-loop_NTPase"/>
</dbReference>
<keyword evidence="5" id="KW-1185">Reference proteome</keyword>
<feature type="compositionally biased region" description="Acidic residues" evidence="2">
    <location>
        <begin position="28"/>
        <end position="37"/>
    </location>
</feature>
<dbReference type="RefSeq" id="XP_073558240.1">
    <property type="nucleotide sequence ID" value="XM_073702922.1"/>
</dbReference>
<dbReference type="InterPro" id="IPR010285">
    <property type="entry name" value="DNA_helicase_pif1-like_DEAD"/>
</dbReference>
<proteinExistence type="inferred from homology"/>
<dbReference type="GeneID" id="300577372"/>
<gene>
    <name evidence="4" type="ORF">CCMA1212_005671</name>
</gene>
<dbReference type="Pfam" id="PF05970">
    <property type="entry name" value="PIF1"/>
    <property type="match status" value="1"/>
</dbReference>